<sequence length="114" mass="13059">MCVGLVHVAEAGRCHYVLICNYVACFHNLTISSHHHVLDNLNKDKAHKEILQMIQEEDTFGICLSWIEKYAYCQGLVVSRRVVIGNKIPYGGYMQMENPYSCRCVATYSYLPIE</sequence>
<organism evidence="1 2">
    <name type="scientific">Adiantum capillus-veneris</name>
    <name type="common">Maidenhair fern</name>
    <dbReference type="NCBI Taxonomy" id="13818"/>
    <lineage>
        <taxon>Eukaryota</taxon>
        <taxon>Viridiplantae</taxon>
        <taxon>Streptophyta</taxon>
        <taxon>Embryophyta</taxon>
        <taxon>Tracheophyta</taxon>
        <taxon>Polypodiopsida</taxon>
        <taxon>Polypodiidae</taxon>
        <taxon>Polypodiales</taxon>
        <taxon>Pteridineae</taxon>
        <taxon>Pteridaceae</taxon>
        <taxon>Vittarioideae</taxon>
        <taxon>Adiantum</taxon>
    </lineage>
</organism>
<dbReference type="EMBL" id="JABFUD020000006">
    <property type="protein sequence ID" value="KAI5078824.1"/>
    <property type="molecule type" value="Genomic_DNA"/>
</dbReference>
<accession>A0A9D4V2Z5</accession>
<proteinExistence type="predicted"/>
<evidence type="ECO:0000313" key="2">
    <source>
        <dbReference type="Proteomes" id="UP000886520"/>
    </source>
</evidence>
<reference evidence="1" key="1">
    <citation type="submission" date="2021-01" db="EMBL/GenBank/DDBJ databases">
        <title>Adiantum capillus-veneris genome.</title>
        <authorList>
            <person name="Fang Y."/>
            <person name="Liao Q."/>
        </authorList>
    </citation>
    <scope>NUCLEOTIDE SEQUENCE</scope>
    <source>
        <strain evidence="1">H3</strain>
        <tissue evidence="1">Leaf</tissue>
    </source>
</reference>
<dbReference type="Proteomes" id="UP000886520">
    <property type="component" value="Chromosome 6"/>
</dbReference>
<evidence type="ECO:0000313" key="1">
    <source>
        <dbReference type="EMBL" id="KAI5078824.1"/>
    </source>
</evidence>
<dbReference type="AlphaFoldDB" id="A0A9D4V2Z5"/>
<gene>
    <name evidence="1" type="ORF">GOP47_0006495</name>
</gene>
<protein>
    <submittedName>
        <fullName evidence="1">Uncharacterized protein</fullName>
    </submittedName>
</protein>
<name>A0A9D4V2Z5_ADICA</name>
<keyword evidence="2" id="KW-1185">Reference proteome</keyword>
<comment type="caution">
    <text evidence="1">The sequence shown here is derived from an EMBL/GenBank/DDBJ whole genome shotgun (WGS) entry which is preliminary data.</text>
</comment>